<feature type="transmembrane region" description="Helical" evidence="1">
    <location>
        <begin position="12"/>
        <end position="33"/>
    </location>
</feature>
<protein>
    <submittedName>
        <fullName evidence="2">Uncharacterized protein</fullName>
    </submittedName>
</protein>
<name>A0ABT9JGA6_9RHOB</name>
<keyword evidence="1" id="KW-0812">Transmembrane</keyword>
<sequence length="127" mass="12709">MGRTDPMIWVQRLVAGVFLVGLAALVMAVVGLLRMSEGVPPLPVYAGVVGIAALILLAGACLALISIALSARRGAEALARLAGQGGAAQRGVAAAASREAPKEAMAAVPVAPARPLRAPGRGLVAER</sequence>
<dbReference type="EMBL" id="JAVAMQ010000024">
    <property type="protein sequence ID" value="MDP5308842.1"/>
    <property type="molecule type" value="Genomic_DNA"/>
</dbReference>
<keyword evidence="1" id="KW-1133">Transmembrane helix</keyword>
<dbReference type="Proteomes" id="UP001224997">
    <property type="component" value="Unassembled WGS sequence"/>
</dbReference>
<dbReference type="RefSeq" id="WP_305964675.1">
    <property type="nucleotide sequence ID" value="NZ_JAVAMQ010000024.1"/>
</dbReference>
<feature type="transmembrane region" description="Helical" evidence="1">
    <location>
        <begin position="45"/>
        <end position="71"/>
    </location>
</feature>
<organism evidence="2 3">
    <name type="scientific">Paracoccus spongiarum</name>
    <dbReference type="NCBI Taxonomy" id="3064387"/>
    <lineage>
        <taxon>Bacteria</taxon>
        <taxon>Pseudomonadati</taxon>
        <taxon>Pseudomonadota</taxon>
        <taxon>Alphaproteobacteria</taxon>
        <taxon>Rhodobacterales</taxon>
        <taxon>Paracoccaceae</taxon>
        <taxon>Paracoccus</taxon>
    </lineage>
</organism>
<reference evidence="2 3" key="1">
    <citation type="submission" date="2023-08" db="EMBL/GenBank/DDBJ databases">
        <authorList>
            <person name="Park J.-S."/>
        </authorList>
    </citation>
    <scope>NUCLEOTIDE SEQUENCE [LARGE SCALE GENOMIC DNA]</scope>
    <source>
        <strain evidence="2 3">2205BS29-5</strain>
    </source>
</reference>
<gene>
    <name evidence="2" type="ORF">Q5Y72_17305</name>
</gene>
<comment type="caution">
    <text evidence="2">The sequence shown here is derived from an EMBL/GenBank/DDBJ whole genome shotgun (WGS) entry which is preliminary data.</text>
</comment>
<keyword evidence="3" id="KW-1185">Reference proteome</keyword>
<accession>A0ABT9JGA6</accession>
<evidence type="ECO:0000313" key="3">
    <source>
        <dbReference type="Proteomes" id="UP001224997"/>
    </source>
</evidence>
<proteinExistence type="predicted"/>
<evidence type="ECO:0000256" key="1">
    <source>
        <dbReference type="SAM" id="Phobius"/>
    </source>
</evidence>
<keyword evidence="1" id="KW-0472">Membrane</keyword>
<evidence type="ECO:0000313" key="2">
    <source>
        <dbReference type="EMBL" id="MDP5308842.1"/>
    </source>
</evidence>